<dbReference type="AlphaFoldDB" id="A0A499UWL1"/>
<dbReference type="EMBL" id="AP019620">
    <property type="protein sequence ID" value="BBJ45050.1"/>
    <property type="molecule type" value="Genomic_DNA"/>
</dbReference>
<evidence type="ECO:0000313" key="1">
    <source>
        <dbReference type="EMBL" id="BBJ45050.1"/>
    </source>
</evidence>
<dbReference type="Proteomes" id="UP000463951">
    <property type="component" value="Chromosome"/>
</dbReference>
<evidence type="ECO:0000313" key="2">
    <source>
        <dbReference type="Proteomes" id="UP000463951"/>
    </source>
</evidence>
<organism evidence="1 2">
    <name type="scientific">Streptomyces antimycoticus</name>
    <dbReference type="NCBI Taxonomy" id="68175"/>
    <lineage>
        <taxon>Bacteria</taxon>
        <taxon>Bacillati</taxon>
        <taxon>Actinomycetota</taxon>
        <taxon>Actinomycetes</taxon>
        <taxon>Kitasatosporales</taxon>
        <taxon>Streptomycetaceae</taxon>
        <taxon>Streptomyces</taxon>
        <taxon>Streptomyces violaceusniger group</taxon>
    </lineage>
</organism>
<proteinExistence type="predicted"/>
<sequence>MEFSTLCDLGLPVAADASSLASPAFEQLRPHPDVSGSDLPDLLERLAQVPDPRDPREYGTLS</sequence>
<accession>A0A499UWL1</accession>
<protein>
    <submittedName>
        <fullName evidence="1">Uncharacterized protein</fullName>
    </submittedName>
</protein>
<reference evidence="1 2" key="1">
    <citation type="journal article" date="2020" name="Int. J. Syst. Evol. Microbiol.">
        <title>Reclassification of Streptomyces castelarensis and Streptomyces sporoclivatus as later heterotypic synonyms of Streptomyces antimycoticus.</title>
        <authorList>
            <person name="Komaki H."/>
            <person name="Tamura T."/>
        </authorList>
    </citation>
    <scope>NUCLEOTIDE SEQUENCE [LARGE SCALE GENOMIC DNA]</scope>
    <source>
        <strain evidence="1 2">NBRC 100767</strain>
    </source>
</reference>
<name>A0A499UWL1_9ACTN</name>
<gene>
    <name evidence="1" type="ORF">SSPO_077680</name>
</gene>